<feature type="domain" description="GH3 C-terminal" evidence="4">
    <location>
        <begin position="752"/>
        <end position="867"/>
    </location>
</feature>
<accession>A0AAV5FT39</accession>
<feature type="domain" description="GH3 C-terminal" evidence="4">
    <location>
        <begin position="142"/>
        <end position="257"/>
    </location>
</feature>
<evidence type="ECO:0000313" key="5">
    <source>
        <dbReference type="EMBL" id="GJN38141.1"/>
    </source>
</evidence>
<dbReference type="GO" id="GO:0005737">
    <property type="term" value="C:cytoplasm"/>
    <property type="evidence" value="ECO:0007669"/>
    <property type="project" value="TreeGrafter"/>
</dbReference>
<dbReference type="EMBL" id="BQKI01000095">
    <property type="protein sequence ID" value="GJN38141.1"/>
    <property type="molecule type" value="Genomic_DNA"/>
</dbReference>
<evidence type="ECO:0000256" key="2">
    <source>
        <dbReference type="ARBA" id="ARBA00022598"/>
    </source>
</evidence>
<keyword evidence="2" id="KW-0436">Ligase</keyword>
<dbReference type="GO" id="GO:0016881">
    <property type="term" value="F:acid-amino acid ligase activity"/>
    <property type="evidence" value="ECO:0007669"/>
    <property type="project" value="TreeGrafter"/>
</dbReference>
<feature type="domain" description="GH3 middle" evidence="3">
    <location>
        <begin position="662"/>
        <end position="736"/>
    </location>
</feature>
<proteinExistence type="inferred from homology"/>
<evidence type="ECO:0000259" key="4">
    <source>
        <dbReference type="Pfam" id="PF23572"/>
    </source>
</evidence>
<dbReference type="InterPro" id="IPR055378">
    <property type="entry name" value="GH3_C"/>
</dbReference>
<reference evidence="5" key="1">
    <citation type="journal article" date="2018" name="DNA Res.">
        <title>Multiple hybrid de novo genome assembly of finger millet, an orphan allotetraploid crop.</title>
        <authorList>
            <person name="Hatakeyama M."/>
            <person name="Aluri S."/>
            <person name="Balachadran M.T."/>
            <person name="Sivarajan S.R."/>
            <person name="Patrignani A."/>
            <person name="Gruter S."/>
            <person name="Poveda L."/>
            <person name="Shimizu-Inatsugi R."/>
            <person name="Baeten J."/>
            <person name="Francoijs K.J."/>
            <person name="Nataraja K.N."/>
            <person name="Reddy Y.A.N."/>
            <person name="Phadnis S."/>
            <person name="Ravikumar R.L."/>
            <person name="Schlapbach R."/>
            <person name="Sreeman S.M."/>
            <person name="Shimizu K.K."/>
        </authorList>
    </citation>
    <scope>NUCLEOTIDE SEQUENCE</scope>
</reference>
<name>A0AAV5FT39_ELECO</name>
<comment type="similarity">
    <text evidence="1">Belongs to the IAA-amido conjugating enzyme family.</text>
</comment>
<comment type="caution">
    <text evidence="5">The sequence shown here is derived from an EMBL/GenBank/DDBJ whole genome shotgun (WGS) entry which is preliminary data.</text>
</comment>
<dbReference type="InterPro" id="IPR055377">
    <property type="entry name" value="GH3_M"/>
</dbReference>
<dbReference type="Proteomes" id="UP001054889">
    <property type="component" value="Unassembled WGS sequence"/>
</dbReference>
<reference evidence="5" key="2">
    <citation type="submission" date="2021-12" db="EMBL/GenBank/DDBJ databases">
        <title>Resequencing data analysis of finger millet.</title>
        <authorList>
            <person name="Hatakeyama M."/>
            <person name="Aluri S."/>
            <person name="Balachadran M.T."/>
            <person name="Sivarajan S.R."/>
            <person name="Poveda L."/>
            <person name="Shimizu-Inatsugi R."/>
            <person name="Schlapbach R."/>
            <person name="Sreeman S.M."/>
            <person name="Shimizu K.K."/>
        </authorList>
    </citation>
    <scope>NUCLEOTIDE SEQUENCE</scope>
</reference>
<dbReference type="PANTHER" id="PTHR31901">
    <property type="entry name" value="GH3 DOMAIN-CONTAINING PROTEIN"/>
    <property type="match status" value="1"/>
</dbReference>
<keyword evidence="6" id="KW-1185">Reference proteome</keyword>
<dbReference type="PANTHER" id="PTHR31901:SF42">
    <property type="entry name" value="INDOLE-3-ACETIC ACID-AMIDO SYNTHETASE GH3.6"/>
    <property type="match status" value="1"/>
</dbReference>
<evidence type="ECO:0000313" key="6">
    <source>
        <dbReference type="Proteomes" id="UP001054889"/>
    </source>
</evidence>
<evidence type="ECO:0000256" key="1">
    <source>
        <dbReference type="ARBA" id="ARBA00008068"/>
    </source>
</evidence>
<gene>
    <name evidence="5" type="primary">gb27155</name>
    <name evidence="5" type="ORF">PR202_gb27155</name>
</gene>
<dbReference type="Pfam" id="PF23572">
    <property type="entry name" value="GH3_C"/>
    <property type="match status" value="2"/>
</dbReference>
<dbReference type="InterPro" id="IPR004993">
    <property type="entry name" value="GH3"/>
</dbReference>
<evidence type="ECO:0000259" key="3">
    <source>
        <dbReference type="Pfam" id="PF23571"/>
    </source>
</evidence>
<dbReference type="AlphaFoldDB" id="A0AAV5FT39"/>
<sequence length="890" mass="97711">MGSMEHYVKKLRHYAGGLPLVTMDYRHYAGGLPLVTMDYGASGGWCRLRASPAPATFTVHPATAYFEFIPLRHSEFTTGADMSCAEAEPIGMTTDVIVGEEYEVVVTTVAGDRILQLGASDQVRVPSEPHADAVLDKNSELDLQLAVNDAAKILAAENLEVTDYTSHADVSSNPGHYIVFWEISGDADDNVFQRYGAATSWTGGFADPGYVGSRKVNAIGPLELQVLQRGAFQKLLRYYHSLGAPVNQFKLPRCVARSNSNVLQILFSNVDKGTRAGLQRVAYIPATNRIELSGLWSLRNGSGSVNMTEKEGKFDGEEVIAELERLTRDAAAVQRETLRRILAENATVVYLQGLGLAGRTDPKSFRACVPLVTHQDLEPYIARIADGDTSAVLTAKPITSISLSSGTTQGKRKYLLFNDELCKLTVHVYRTSFAYRNRAFPVDGGGKALEFIYGSRQFTSKGGLTVTTATTNLYRHEDFKPMTRDIKLPSCSPDEAIFAAPDDFAQSLYCHLLCGLLFAGEVQTVFAMFGHNLVLAFQTLELLWEELCHDIRHGVLSPTRVTTPAVRNAISALLSPAKPALADEVARKCAELMSNNWHGVVPALWPNARYVHSIMTGSMEHYIRNIRHYAGHLPLVAMDYGASEGMIGANVEPTAPPECAAFVIIPDIAYFEFLPLTTKARDGVEAEPVGLTDVAVGEHYEVVMTTFAGLYRYRLGDVVKVTGFYNATPKLRFVSRGSLTLSINVDVNTEHDVQTAVDSAANKVLAPEKLEVVDYTSHADVSSDPGHYVIFLELNAGANDDNVLQRCCDELDHGFVEAGYVSSRKTRAIGPLELRVLKTDTFHKLMHHYLLLGTPVNQFKLPRCITQSISSVLEILSDNVMKVFFSTIYD</sequence>
<protein>
    <submittedName>
        <fullName evidence="5">Uncharacterized protein</fullName>
    </submittedName>
</protein>
<organism evidence="5 6">
    <name type="scientific">Eleusine coracana subsp. coracana</name>
    <dbReference type="NCBI Taxonomy" id="191504"/>
    <lineage>
        <taxon>Eukaryota</taxon>
        <taxon>Viridiplantae</taxon>
        <taxon>Streptophyta</taxon>
        <taxon>Embryophyta</taxon>
        <taxon>Tracheophyta</taxon>
        <taxon>Spermatophyta</taxon>
        <taxon>Magnoliopsida</taxon>
        <taxon>Liliopsida</taxon>
        <taxon>Poales</taxon>
        <taxon>Poaceae</taxon>
        <taxon>PACMAD clade</taxon>
        <taxon>Chloridoideae</taxon>
        <taxon>Cynodonteae</taxon>
        <taxon>Eleusininae</taxon>
        <taxon>Eleusine</taxon>
    </lineage>
</organism>
<feature type="domain" description="GH3 middle" evidence="3">
    <location>
        <begin position="57"/>
        <end position="111"/>
    </location>
</feature>
<dbReference type="Pfam" id="PF23571">
    <property type="entry name" value="GH3_M"/>
    <property type="match status" value="2"/>
</dbReference>
<dbReference type="Pfam" id="PF03321">
    <property type="entry name" value="GH3"/>
    <property type="match status" value="1"/>
</dbReference>